<dbReference type="Gene3D" id="1.10.472.10">
    <property type="entry name" value="Cyclin-like"/>
    <property type="match status" value="2"/>
</dbReference>
<protein>
    <submittedName>
        <fullName evidence="3">Cyclin-like protein</fullName>
    </submittedName>
</protein>
<dbReference type="SUPFAM" id="SSF47954">
    <property type="entry name" value="Cyclin-like"/>
    <property type="match status" value="2"/>
</dbReference>
<dbReference type="VEuPathDB" id="FungiDB:LCOR_07736.1"/>
<reference evidence="3" key="1">
    <citation type="submission" date="2013-08" db="EMBL/GenBank/DDBJ databases">
        <title>Gene expansion shapes genome architecture in the human pathogen Lichtheimia corymbifera: an evolutionary genomics analysis in the ancient terrestrial Mucorales (Mucoromycotina).</title>
        <authorList>
            <person name="Schwartze V.U."/>
            <person name="Winter S."/>
            <person name="Shelest E."/>
            <person name="Marcet-Houben M."/>
            <person name="Horn F."/>
            <person name="Wehner S."/>
            <person name="Hoffmann K."/>
            <person name="Riege K."/>
            <person name="Sammeth M."/>
            <person name="Nowrousian M."/>
            <person name="Valiante V."/>
            <person name="Linde J."/>
            <person name="Jacobsen I.D."/>
            <person name="Marz M."/>
            <person name="Brakhage A.A."/>
            <person name="Gabaldon T."/>
            <person name="Bocker S."/>
            <person name="Voigt K."/>
        </authorList>
    </citation>
    <scope>NUCLEOTIDE SEQUENCE [LARGE SCALE GENOMIC DNA]</scope>
    <source>
        <strain evidence="3">FSU 9682</strain>
    </source>
</reference>
<comment type="similarity">
    <text evidence="1">Belongs to the cyclin family.</text>
</comment>
<accession>A0A068S4E9</accession>
<dbReference type="GO" id="GO:0016538">
    <property type="term" value="F:cyclin-dependent protein serine/threonine kinase regulator activity"/>
    <property type="evidence" value="ECO:0007669"/>
    <property type="project" value="InterPro"/>
</dbReference>
<dbReference type="AlphaFoldDB" id="A0A068S4E9"/>
<proteinExistence type="inferred from homology"/>
<feature type="domain" description="Cyclin-like" evidence="2">
    <location>
        <begin position="60"/>
        <end position="158"/>
    </location>
</feature>
<name>A0A068S4E9_9FUNG</name>
<gene>
    <name evidence="3" type="ORF">LCOR_07736.1</name>
</gene>
<dbReference type="EMBL" id="CBTN010000039">
    <property type="protein sequence ID" value="CDH56722.1"/>
    <property type="molecule type" value="Genomic_DNA"/>
</dbReference>
<dbReference type="PANTHER" id="PTHR10026">
    <property type="entry name" value="CYCLIN"/>
    <property type="match status" value="1"/>
</dbReference>
<evidence type="ECO:0000313" key="4">
    <source>
        <dbReference type="Proteomes" id="UP000027586"/>
    </source>
</evidence>
<evidence type="ECO:0000313" key="3">
    <source>
        <dbReference type="EMBL" id="CDH56722.1"/>
    </source>
</evidence>
<evidence type="ECO:0000259" key="2">
    <source>
        <dbReference type="SMART" id="SM00385"/>
    </source>
</evidence>
<dbReference type="InterPro" id="IPR006671">
    <property type="entry name" value="Cyclin_N"/>
</dbReference>
<dbReference type="InterPro" id="IPR043198">
    <property type="entry name" value="Cyclin/Ssn8"/>
</dbReference>
<keyword evidence="4" id="KW-1185">Reference proteome</keyword>
<dbReference type="OrthoDB" id="25002at2759"/>
<dbReference type="SMART" id="SM00385">
    <property type="entry name" value="CYCLIN"/>
    <property type="match status" value="1"/>
</dbReference>
<evidence type="ECO:0000256" key="1">
    <source>
        <dbReference type="RuleBase" id="RU000383"/>
    </source>
</evidence>
<dbReference type="InterPro" id="IPR036915">
    <property type="entry name" value="Cyclin-like_sf"/>
</dbReference>
<organism evidence="3 4">
    <name type="scientific">Lichtheimia corymbifera JMRC:FSU:9682</name>
    <dbReference type="NCBI Taxonomy" id="1263082"/>
    <lineage>
        <taxon>Eukaryota</taxon>
        <taxon>Fungi</taxon>
        <taxon>Fungi incertae sedis</taxon>
        <taxon>Mucoromycota</taxon>
        <taxon>Mucoromycotina</taxon>
        <taxon>Mucoromycetes</taxon>
        <taxon>Mucorales</taxon>
        <taxon>Lichtheimiaceae</taxon>
        <taxon>Lichtheimia</taxon>
    </lineage>
</organism>
<sequence>MSGSPPANPSTPVRITSGAAFRRRYRPYFTKRQLATLSNLKRSASGISTKETTVRIASCKFIQQVCRKIGFPQATTSTAQGLYHRFYLYYSIREYPPQEISITCIFVACKIEETFKNLRDILVAAHSVRHPQSAELDPEHVSEERKRKIMGYEKLVMESICFDYQQPHPYSYVVKFVKWIEAMQTPPLVDGKRLAQEAYKLAVNSYQIPLCIEYPAHTIAAGCIYLASMLIKSTDPSFEGLAKGQPWDQFFCSRMEDIEDVCLQVLDLYITSSTRQDRERYTEIKIKINEQAAERGKDPNMDEVTKEELGARDIDWEFDQTTTPLEIVNTNQHTVCYEFSLTAS</sequence>
<dbReference type="Pfam" id="PF00134">
    <property type="entry name" value="Cyclin_N"/>
    <property type="match status" value="1"/>
</dbReference>
<dbReference type="InterPro" id="IPR013763">
    <property type="entry name" value="Cyclin-like_dom"/>
</dbReference>
<dbReference type="STRING" id="1263082.A0A068S4E9"/>
<dbReference type="GO" id="GO:0006357">
    <property type="term" value="P:regulation of transcription by RNA polymerase II"/>
    <property type="evidence" value="ECO:0007669"/>
    <property type="project" value="InterPro"/>
</dbReference>
<comment type="caution">
    <text evidence="3">The sequence shown here is derived from an EMBL/GenBank/DDBJ whole genome shotgun (WGS) entry which is preliminary data.</text>
</comment>
<dbReference type="Proteomes" id="UP000027586">
    <property type="component" value="Unassembled WGS sequence"/>
</dbReference>
<keyword evidence="1" id="KW-0195">Cyclin</keyword>